<keyword evidence="2" id="KW-1185">Reference proteome</keyword>
<evidence type="ECO:0000313" key="2">
    <source>
        <dbReference type="Proteomes" id="UP000307943"/>
    </source>
</evidence>
<dbReference type="PANTHER" id="PTHR41291">
    <property type="entry name" value="DNA ALKYLATION REPAIR PROTEIN"/>
    <property type="match status" value="1"/>
</dbReference>
<proteinExistence type="predicted"/>
<gene>
    <name evidence="1" type="ORF">FE784_29895</name>
</gene>
<dbReference type="EMBL" id="VDCQ01000056">
    <property type="protein sequence ID" value="TNJ62645.1"/>
    <property type="molecule type" value="Genomic_DNA"/>
</dbReference>
<organism evidence="1 2">
    <name type="scientific">Paenibacillus hemerocallicola</name>
    <dbReference type="NCBI Taxonomy" id="1172614"/>
    <lineage>
        <taxon>Bacteria</taxon>
        <taxon>Bacillati</taxon>
        <taxon>Bacillota</taxon>
        <taxon>Bacilli</taxon>
        <taxon>Bacillales</taxon>
        <taxon>Paenibacillaceae</taxon>
        <taxon>Paenibacillus</taxon>
    </lineage>
</organism>
<dbReference type="RefSeq" id="WP_139605939.1">
    <property type="nucleotide sequence ID" value="NZ_VDCQ01000056.1"/>
</dbReference>
<dbReference type="SUPFAM" id="SSF48371">
    <property type="entry name" value="ARM repeat"/>
    <property type="match status" value="1"/>
</dbReference>
<sequence>MVLDEVMGKLESMGSEQTKQIFLRHGAAEPLFGVKVGDMKKLVKDVKKDQALARALYDTGNSDAMYLAGLTVDPKTATKEMLQDWVRRTGWYMLAEYTVAWIAAESPYAVELAKEWIESPDEMIATCGWSTYGNYITITADADLDIDEIRGLLRRVVSTIHGERNRVRYNMNGFVIAVGASVIPLHEEATDAAEKIGKVDVNVGQTACKVPLATEYIRKIEEAGKTGKKKKTCIC</sequence>
<dbReference type="Proteomes" id="UP000307943">
    <property type="component" value="Unassembled WGS sequence"/>
</dbReference>
<dbReference type="Pfam" id="PF08713">
    <property type="entry name" value="DNA_alkylation"/>
    <property type="match status" value="1"/>
</dbReference>
<name>A0A5C4T1G5_9BACL</name>
<reference evidence="1 2" key="1">
    <citation type="submission" date="2019-05" db="EMBL/GenBank/DDBJ databases">
        <title>We sequenced the genome of Paenibacillus hemerocallicola KCTC 33185 for further insight into its adaptation and study the phylogeny of Paenibacillus.</title>
        <authorList>
            <person name="Narsing Rao M.P."/>
        </authorList>
    </citation>
    <scope>NUCLEOTIDE SEQUENCE [LARGE SCALE GENOMIC DNA]</scope>
    <source>
        <strain evidence="1 2">KCTC 33185</strain>
    </source>
</reference>
<dbReference type="InterPro" id="IPR014825">
    <property type="entry name" value="DNA_alkylation"/>
</dbReference>
<evidence type="ECO:0000313" key="1">
    <source>
        <dbReference type="EMBL" id="TNJ62645.1"/>
    </source>
</evidence>
<dbReference type="AlphaFoldDB" id="A0A5C4T1G5"/>
<dbReference type="CDD" id="cd06561">
    <property type="entry name" value="AlkD_like"/>
    <property type="match status" value="1"/>
</dbReference>
<accession>A0A5C4T1G5</accession>
<dbReference type="OrthoDB" id="9801369at2"/>
<dbReference type="InterPro" id="IPR016024">
    <property type="entry name" value="ARM-type_fold"/>
</dbReference>
<protein>
    <submittedName>
        <fullName evidence="1">DNA alkylation repair protein</fullName>
    </submittedName>
</protein>
<dbReference type="Gene3D" id="1.25.10.90">
    <property type="match status" value="1"/>
</dbReference>
<comment type="caution">
    <text evidence="1">The sequence shown here is derived from an EMBL/GenBank/DDBJ whole genome shotgun (WGS) entry which is preliminary data.</text>
</comment>
<dbReference type="PANTHER" id="PTHR41291:SF1">
    <property type="entry name" value="DNA ALKYLATION REPAIR PROTEIN"/>
    <property type="match status" value="1"/>
</dbReference>